<dbReference type="Proteomes" id="UP000503462">
    <property type="component" value="Chromosome 2"/>
</dbReference>
<reference evidence="5 6" key="1">
    <citation type="journal article" date="2016" name="Sci. Rep.">
        <title>Peltaster fructicola genome reveals evolution from an invasive phytopathogen to an ectophytic parasite.</title>
        <authorList>
            <person name="Xu C."/>
            <person name="Chen H."/>
            <person name="Gleason M.L."/>
            <person name="Xu J.R."/>
            <person name="Liu H."/>
            <person name="Zhang R."/>
            <person name="Sun G."/>
        </authorList>
    </citation>
    <scope>NUCLEOTIDE SEQUENCE [LARGE SCALE GENOMIC DNA]</scope>
    <source>
        <strain evidence="5 6">LNHT1506</strain>
    </source>
</reference>
<proteinExistence type="predicted"/>
<protein>
    <submittedName>
        <fullName evidence="5">Uncharacterized protein</fullName>
    </submittedName>
</protein>
<evidence type="ECO:0000256" key="1">
    <source>
        <dbReference type="ARBA" id="ARBA00022737"/>
    </source>
</evidence>
<keyword evidence="1" id="KW-0677">Repeat</keyword>
<dbReference type="EMBL" id="CP051140">
    <property type="protein sequence ID" value="QIW96743.1"/>
    <property type="molecule type" value="Genomic_DNA"/>
</dbReference>
<feature type="repeat" description="ANK" evidence="3">
    <location>
        <begin position="120"/>
        <end position="146"/>
    </location>
</feature>
<dbReference type="SMART" id="SM00248">
    <property type="entry name" value="ANK"/>
    <property type="match status" value="4"/>
</dbReference>
<gene>
    <name evidence="5" type="ORF">AMS68_002261</name>
</gene>
<feature type="region of interest" description="Disordered" evidence="4">
    <location>
        <begin position="276"/>
        <end position="298"/>
    </location>
</feature>
<dbReference type="PROSITE" id="PS50088">
    <property type="entry name" value="ANK_REPEAT"/>
    <property type="match status" value="2"/>
</dbReference>
<dbReference type="Gene3D" id="1.25.40.20">
    <property type="entry name" value="Ankyrin repeat-containing domain"/>
    <property type="match status" value="2"/>
</dbReference>
<keyword evidence="2 3" id="KW-0040">ANK repeat</keyword>
<organism evidence="5 6">
    <name type="scientific">Peltaster fructicola</name>
    <dbReference type="NCBI Taxonomy" id="286661"/>
    <lineage>
        <taxon>Eukaryota</taxon>
        <taxon>Fungi</taxon>
        <taxon>Dikarya</taxon>
        <taxon>Ascomycota</taxon>
        <taxon>Pezizomycotina</taxon>
        <taxon>Dothideomycetes</taxon>
        <taxon>Dothideomycetes incertae sedis</taxon>
        <taxon>Peltaster</taxon>
    </lineage>
</organism>
<dbReference type="AlphaFoldDB" id="A0A6H0XPT7"/>
<dbReference type="Pfam" id="PF12796">
    <property type="entry name" value="Ank_2"/>
    <property type="match status" value="1"/>
</dbReference>
<keyword evidence="6" id="KW-1185">Reference proteome</keyword>
<name>A0A6H0XPT7_9PEZI</name>
<evidence type="ECO:0000256" key="2">
    <source>
        <dbReference type="ARBA" id="ARBA00023043"/>
    </source>
</evidence>
<sequence>MVESTESLPGIAQSSRDLWQVLVGEDDVQPIIEACSTGNDAALHTLLSESHWRSAMSQKQHVIHAERSPKDGTNDREVYARAVSNLERALIIAAKHRSCSSDYSNHHQQSYLVVDFDLLHGALPLYEAVRLKRLEVARELISLGADPLHPVRSRQLGYYRSSLMSWAAMYEGPQMIELLLEHNLPIAGTGALHTAAAHGQFDTVRVLMDHGADVNEKLPRDWTPMHFAAWRVQPDAMVFLESCGARPDAKDTDGKTPADVFEQYSREQQLRLYKQHTETAYRSEPTGSADIESAPRSI</sequence>
<dbReference type="InterPro" id="IPR036770">
    <property type="entry name" value="Ankyrin_rpt-contain_sf"/>
</dbReference>
<evidence type="ECO:0000256" key="3">
    <source>
        <dbReference type="PROSITE-ProRule" id="PRU00023"/>
    </source>
</evidence>
<dbReference type="SUPFAM" id="SSF48403">
    <property type="entry name" value="Ankyrin repeat"/>
    <property type="match status" value="1"/>
</dbReference>
<evidence type="ECO:0000313" key="5">
    <source>
        <dbReference type="EMBL" id="QIW96743.1"/>
    </source>
</evidence>
<evidence type="ECO:0000256" key="4">
    <source>
        <dbReference type="SAM" id="MobiDB-lite"/>
    </source>
</evidence>
<dbReference type="InterPro" id="IPR002110">
    <property type="entry name" value="Ankyrin_rpt"/>
</dbReference>
<dbReference type="OrthoDB" id="5369447at2759"/>
<evidence type="ECO:0000313" key="6">
    <source>
        <dbReference type="Proteomes" id="UP000503462"/>
    </source>
</evidence>
<dbReference type="PROSITE" id="PS50297">
    <property type="entry name" value="ANK_REP_REGION"/>
    <property type="match status" value="2"/>
</dbReference>
<accession>A0A6H0XPT7</accession>
<feature type="repeat" description="ANK" evidence="3">
    <location>
        <begin position="187"/>
        <end position="219"/>
    </location>
</feature>
<dbReference type="PANTHER" id="PTHR24171">
    <property type="entry name" value="ANKYRIN REPEAT DOMAIN-CONTAINING PROTEIN 39-RELATED"/>
    <property type="match status" value="1"/>
</dbReference>